<dbReference type="OrthoDB" id="1938465at2759"/>
<protein>
    <recommendedName>
        <fullName evidence="2">Integrase catalytic domain-containing protein</fullName>
    </recommendedName>
</protein>
<dbReference type="SUPFAM" id="SSF56672">
    <property type="entry name" value="DNA/RNA polymerases"/>
    <property type="match status" value="1"/>
</dbReference>
<feature type="compositionally biased region" description="Low complexity" evidence="1">
    <location>
        <begin position="344"/>
        <end position="354"/>
    </location>
</feature>
<dbReference type="AlphaFoldDB" id="A0A5N6P0B6"/>
<sequence>MSTKNARKDPAWKYGVEHQVPAQGGKSGEASVPSSSSRGVREPMDQFMGSARDNEDGSLPNEIMTPASAKEHRNRSEVFVIFQQFIKMAEQQFNTKIKSVQTDWGGEFRKLSPFLSQLGIIHRLSSPHTSELNGVVECRHRHVVETGLTLLAQSHVPQRFWRFAFGAVVYLINRMPSRSNSNISPFECLFRHKPNYSFLRVFGCQCYPHLRPYDSHKLDFRSVPCVFLGYSTSHHGYRCLDPTTDRLYVSRHVRFNEHAFLFQNSAPPSQPTPPPPYFSTYPSHSTTHLSADTPLQPSSSAENSPAHPLEHPTSLPANTSPFHSSPATTTAPLFPNQPQFASHSSLTSSSSSSTPPSPPPPPPPFRMRPANLRPNPKQPVIYNPSAYHTYLPSDITPTSFTIANKDPHSRTTMADEYKALVRNHTWSLVPRQPHTCGFRQQPGVDYCDTFSPVVKPTTIRVVLSLAVAHGWSLRQLDVQNAFLHGDLKEIVYLQQPPGFVDPQKPDHVCLLHKSLYGLKQAPRAWFQRLSSTLSHLGFRGSKIDPSLFIFSKGRTLLYMLVYVDDIILTGNNSADIDKVVRSLSNTFALQDLGNLSYFLDLLRQAGLSQAKPVPSPMATSTTLTLGDNPPFENPHQYRQMVGALHQTDPLYLQGDINFGLLLHHDSGSMLHAYTDVSLTAYSDSDWAVCPDDQKSTWGFAIYLGKNLVSWAARKQKTVSWPSTESEYKALGDTVAELTWLETLLRELCFPVKQAPTLWCDNLGATYLSANPVFHARTKHVEVDFHFVRERVAQKKLTAQFISTQELQSDLIHDPLIPVIDGKHVTIHPPSEQFTTIQQSEGISDLIGDVEVEDTGRPDSVTSKAAPYHFCYSIGSGLLYVNGLPMLGQT</sequence>
<dbReference type="PANTHER" id="PTHR11439">
    <property type="entry name" value="GAG-POL-RELATED RETROTRANSPOSON"/>
    <property type="match status" value="1"/>
</dbReference>
<feature type="region of interest" description="Disordered" evidence="1">
    <location>
        <begin position="1"/>
        <end position="70"/>
    </location>
</feature>
<feature type="compositionally biased region" description="Polar residues" evidence="1">
    <location>
        <begin position="315"/>
        <end position="343"/>
    </location>
</feature>
<name>A0A5N6P0B6_9ASTR</name>
<evidence type="ECO:0000313" key="4">
    <source>
        <dbReference type="Proteomes" id="UP000326396"/>
    </source>
</evidence>
<dbReference type="GO" id="GO:0003676">
    <property type="term" value="F:nucleic acid binding"/>
    <property type="evidence" value="ECO:0007669"/>
    <property type="project" value="InterPro"/>
</dbReference>
<accession>A0A5N6P0B6</accession>
<evidence type="ECO:0000256" key="1">
    <source>
        <dbReference type="SAM" id="MobiDB-lite"/>
    </source>
</evidence>
<dbReference type="InterPro" id="IPR013103">
    <property type="entry name" value="RVT_2"/>
</dbReference>
<keyword evidence="4" id="KW-1185">Reference proteome</keyword>
<dbReference type="Gene3D" id="3.30.420.10">
    <property type="entry name" value="Ribonuclease H-like superfamily/Ribonuclease H"/>
    <property type="match status" value="1"/>
</dbReference>
<reference evidence="3 4" key="1">
    <citation type="submission" date="2019-05" db="EMBL/GenBank/DDBJ databases">
        <title>Mikania micrantha, genome provides insights into the molecular mechanism of rapid growth.</title>
        <authorList>
            <person name="Liu B."/>
        </authorList>
    </citation>
    <scope>NUCLEOTIDE SEQUENCE [LARGE SCALE GENOMIC DNA]</scope>
    <source>
        <strain evidence="3">NLD-2019</strain>
        <tissue evidence="3">Leaf</tissue>
    </source>
</reference>
<gene>
    <name evidence="3" type="ORF">E3N88_16521</name>
</gene>
<dbReference type="CDD" id="cd09272">
    <property type="entry name" value="RNase_HI_RT_Ty1"/>
    <property type="match status" value="1"/>
</dbReference>
<feature type="compositionally biased region" description="Pro residues" evidence="1">
    <location>
        <begin position="268"/>
        <end position="277"/>
    </location>
</feature>
<dbReference type="InterPro" id="IPR012337">
    <property type="entry name" value="RNaseH-like_sf"/>
</dbReference>
<feature type="compositionally biased region" description="Polar residues" evidence="1">
    <location>
        <begin position="289"/>
        <end position="303"/>
    </location>
</feature>
<dbReference type="Proteomes" id="UP000326396">
    <property type="component" value="Linkage Group LG16"/>
</dbReference>
<proteinExistence type="predicted"/>
<dbReference type="InterPro" id="IPR036397">
    <property type="entry name" value="RNaseH_sf"/>
</dbReference>
<dbReference type="GO" id="GO:0015074">
    <property type="term" value="P:DNA integration"/>
    <property type="evidence" value="ECO:0007669"/>
    <property type="project" value="InterPro"/>
</dbReference>
<dbReference type="Pfam" id="PF07727">
    <property type="entry name" value="RVT_2"/>
    <property type="match status" value="1"/>
</dbReference>
<evidence type="ECO:0000313" key="3">
    <source>
        <dbReference type="EMBL" id="KAD5508818.1"/>
    </source>
</evidence>
<dbReference type="PANTHER" id="PTHR11439:SF453">
    <property type="entry name" value="RNA-DIRECTED DNA POLYMERASE"/>
    <property type="match status" value="1"/>
</dbReference>
<dbReference type="InterPro" id="IPR043502">
    <property type="entry name" value="DNA/RNA_pol_sf"/>
</dbReference>
<organism evidence="3 4">
    <name type="scientific">Mikania micrantha</name>
    <name type="common">bitter vine</name>
    <dbReference type="NCBI Taxonomy" id="192012"/>
    <lineage>
        <taxon>Eukaryota</taxon>
        <taxon>Viridiplantae</taxon>
        <taxon>Streptophyta</taxon>
        <taxon>Embryophyta</taxon>
        <taxon>Tracheophyta</taxon>
        <taxon>Spermatophyta</taxon>
        <taxon>Magnoliopsida</taxon>
        <taxon>eudicotyledons</taxon>
        <taxon>Gunneridae</taxon>
        <taxon>Pentapetalae</taxon>
        <taxon>asterids</taxon>
        <taxon>campanulids</taxon>
        <taxon>Asterales</taxon>
        <taxon>Asteraceae</taxon>
        <taxon>Asteroideae</taxon>
        <taxon>Heliantheae alliance</taxon>
        <taxon>Eupatorieae</taxon>
        <taxon>Mikania</taxon>
    </lineage>
</organism>
<feature type="compositionally biased region" description="Low complexity" evidence="1">
    <location>
        <begin position="278"/>
        <end position="288"/>
    </location>
</feature>
<comment type="caution">
    <text evidence="3">The sequence shown here is derived from an EMBL/GenBank/DDBJ whole genome shotgun (WGS) entry which is preliminary data.</text>
</comment>
<dbReference type="PROSITE" id="PS50994">
    <property type="entry name" value="INTEGRASE"/>
    <property type="match status" value="1"/>
</dbReference>
<dbReference type="SUPFAM" id="SSF53098">
    <property type="entry name" value="Ribonuclease H-like"/>
    <property type="match status" value="1"/>
</dbReference>
<feature type="domain" description="Integrase catalytic" evidence="2">
    <location>
        <begin position="81"/>
        <end position="193"/>
    </location>
</feature>
<dbReference type="Pfam" id="PF25597">
    <property type="entry name" value="SH3_retrovirus"/>
    <property type="match status" value="1"/>
</dbReference>
<dbReference type="EMBL" id="SZYD01000008">
    <property type="protein sequence ID" value="KAD5508818.1"/>
    <property type="molecule type" value="Genomic_DNA"/>
</dbReference>
<dbReference type="InterPro" id="IPR057670">
    <property type="entry name" value="SH3_retrovirus"/>
</dbReference>
<feature type="region of interest" description="Disordered" evidence="1">
    <location>
        <begin position="263"/>
        <end position="377"/>
    </location>
</feature>
<feature type="compositionally biased region" description="Basic and acidic residues" evidence="1">
    <location>
        <begin position="1"/>
        <end position="11"/>
    </location>
</feature>
<dbReference type="InterPro" id="IPR001584">
    <property type="entry name" value="Integrase_cat-core"/>
</dbReference>
<evidence type="ECO:0000259" key="2">
    <source>
        <dbReference type="PROSITE" id="PS50994"/>
    </source>
</evidence>
<feature type="compositionally biased region" description="Pro residues" evidence="1">
    <location>
        <begin position="355"/>
        <end position="366"/>
    </location>
</feature>